<keyword evidence="2" id="KW-1185">Reference proteome</keyword>
<accession>A0ABW2W0N2</accession>
<gene>
    <name evidence="1" type="ORF">ACFQZP_51240</name>
</gene>
<sequence length="182" mass="19868">MPEHHLRVTAWIEQTRPGGLILTTIGGWLDSSELARLTVHDDGTASGPLLGGQVSFMLARPHMPPPLGLLPDLSQGKEREAVIGAGVLTGWTTRFVVQLAAPRAQRLTMERDGHTEDVLIDVESGSWAALYEHGGQWIVRQDGPDALWDAVEEQLGRWHAAGTPALEEFTVSVTPDGQTIRW</sequence>
<evidence type="ECO:0000313" key="2">
    <source>
        <dbReference type="Proteomes" id="UP001596957"/>
    </source>
</evidence>
<evidence type="ECO:0000313" key="1">
    <source>
        <dbReference type="EMBL" id="MFD0289809.1"/>
    </source>
</evidence>
<name>A0ABW2W0N2_9ACTN</name>
<organism evidence="1 2">
    <name type="scientific">Streptomyces lutosisoli</name>
    <dbReference type="NCBI Taxonomy" id="2665721"/>
    <lineage>
        <taxon>Bacteria</taxon>
        <taxon>Bacillati</taxon>
        <taxon>Actinomycetota</taxon>
        <taxon>Actinomycetes</taxon>
        <taxon>Kitasatosporales</taxon>
        <taxon>Streptomycetaceae</taxon>
        <taxon>Streptomyces</taxon>
    </lineage>
</organism>
<comment type="caution">
    <text evidence="1">The sequence shown here is derived from an EMBL/GenBank/DDBJ whole genome shotgun (WGS) entry which is preliminary data.</text>
</comment>
<dbReference type="EMBL" id="JBHTEC010000012">
    <property type="protein sequence ID" value="MFD0289809.1"/>
    <property type="molecule type" value="Genomic_DNA"/>
</dbReference>
<reference evidence="2" key="1">
    <citation type="journal article" date="2019" name="Int. J. Syst. Evol. Microbiol.">
        <title>The Global Catalogue of Microorganisms (GCM) 10K type strain sequencing project: providing services to taxonomists for standard genome sequencing and annotation.</title>
        <authorList>
            <consortium name="The Broad Institute Genomics Platform"/>
            <consortium name="The Broad Institute Genome Sequencing Center for Infectious Disease"/>
            <person name="Wu L."/>
            <person name="Ma J."/>
        </authorList>
    </citation>
    <scope>NUCLEOTIDE SEQUENCE [LARGE SCALE GENOMIC DNA]</scope>
    <source>
        <strain evidence="2">CGMCC 4.7198</strain>
    </source>
</reference>
<protein>
    <submittedName>
        <fullName evidence="1">Uncharacterized protein</fullName>
    </submittedName>
</protein>
<dbReference type="Proteomes" id="UP001596957">
    <property type="component" value="Unassembled WGS sequence"/>
</dbReference>
<dbReference type="RefSeq" id="WP_381262216.1">
    <property type="nucleotide sequence ID" value="NZ_JBHTBI010000060.1"/>
</dbReference>
<proteinExistence type="predicted"/>